<sequence>MTISDSDYQAWLANPAAARELLLEAQAYRNGTIDTLRLSRMGYISHASDSPAHSTYDGLIIEPVTISRQLNGLSGQASRAWGDIVFANPEGLMDVWLTEAIFTGHPVSLRLGDPAWPLADFRTVLTGVGGRLSYAGAALRLEVHDHGATLDRPVQSNLLTSGPETDNPKPLLYGRVYNASPVLIDAATRVYQLHDGAMQSVDAVRDNGVLLTTGTDYSVDLANGTVTLVSEPAGQITVDAVSTTQTAADIIEALVTREALTSGDLDADAFAALNTLCPQPLGLYIRQRRNLVDAIQEVAASVGAWWGFTRLGKFTVGRMPDLSTPGDPVLDLGPDDLHAEIPRHEPLDAPPWRIRLGYHRHWTVQDADGLAGSVSAEARAAFSQEYSTASASDAAIQTQWSLASDPDQIPALLADEADASTEASRRLTQNQSARHKWTFRTQAGALAADLGDVVRITHPHIPSWENGRSGIVTALRETPSDNHIDITLVTS</sequence>
<gene>
    <name evidence="1" type="ORF">MAIT1_05147</name>
</gene>
<evidence type="ECO:0000313" key="1">
    <source>
        <dbReference type="EMBL" id="OSM05955.1"/>
    </source>
</evidence>
<dbReference type="AlphaFoldDB" id="A0A1Y2K7S1"/>
<protein>
    <submittedName>
        <fullName evidence="1">Uncharacterized protein</fullName>
    </submittedName>
</protein>
<organism evidence="1 2">
    <name type="scientific">Magnetofaba australis IT-1</name>
    <dbReference type="NCBI Taxonomy" id="1434232"/>
    <lineage>
        <taxon>Bacteria</taxon>
        <taxon>Pseudomonadati</taxon>
        <taxon>Pseudomonadota</taxon>
        <taxon>Magnetococcia</taxon>
        <taxon>Magnetococcales</taxon>
        <taxon>Magnetococcaceae</taxon>
        <taxon>Magnetofaba</taxon>
    </lineage>
</organism>
<dbReference type="STRING" id="1434232.MAIT1_05147"/>
<evidence type="ECO:0000313" key="2">
    <source>
        <dbReference type="Proteomes" id="UP000194003"/>
    </source>
</evidence>
<accession>A0A1Y2K7S1</accession>
<name>A0A1Y2K7S1_9PROT</name>
<dbReference type="RefSeq" id="WP_085441435.1">
    <property type="nucleotide sequence ID" value="NZ_LVJN01000017.1"/>
</dbReference>
<comment type="caution">
    <text evidence="1">The sequence shown here is derived from an EMBL/GenBank/DDBJ whole genome shotgun (WGS) entry which is preliminary data.</text>
</comment>
<reference evidence="1 2" key="1">
    <citation type="journal article" date="2016" name="BMC Genomics">
        <title>Combined genomic and structural analyses of a cultured magnetotactic bacterium reveals its niche adaptation to a dynamic environment.</title>
        <authorList>
            <person name="Araujo A.C."/>
            <person name="Morillo V."/>
            <person name="Cypriano J."/>
            <person name="Teixeira L.C."/>
            <person name="Leao P."/>
            <person name="Lyra S."/>
            <person name="Almeida L.G."/>
            <person name="Bazylinski D.A."/>
            <person name="Vasconcellos A.T."/>
            <person name="Abreu F."/>
            <person name="Lins U."/>
        </authorList>
    </citation>
    <scope>NUCLEOTIDE SEQUENCE [LARGE SCALE GENOMIC DNA]</scope>
    <source>
        <strain evidence="1 2">IT-1</strain>
    </source>
</reference>
<dbReference type="Proteomes" id="UP000194003">
    <property type="component" value="Unassembled WGS sequence"/>
</dbReference>
<dbReference type="EMBL" id="LVJN01000017">
    <property type="protein sequence ID" value="OSM05955.1"/>
    <property type="molecule type" value="Genomic_DNA"/>
</dbReference>
<keyword evidence="2" id="KW-1185">Reference proteome</keyword>
<dbReference type="OrthoDB" id="973813at2"/>
<proteinExistence type="predicted"/>